<dbReference type="Proteomes" id="UP000447355">
    <property type="component" value="Unassembled WGS sequence"/>
</dbReference>
<dbReference type="AlphaFoldDB" id="A0A845GLX5"/>
<name>A0A845GLX5_9BURK</name>
<sequence>MYIVPIPWIFLSALEFWMALHQGGDTKYIAAFGFGGLAALFYVGQRRRYEALLTSEKVNRNLGS</sequence>
<proteinExistence type="predicted"/>
<keyword evidence="1" id="KW-0812">Transmembrane</keyword>
<protein>
    <submittedName>
        <fullName evidence="2">Uncharacterized protein</fullName>
    </submittedName>
</protein>
<evidence type="ECO:0000313" key="3">
    <source>
        <dbReference type="Proteomes" id="UP000447355"/>
    </source>
</evidence>
<comment type="caution">
    <text evidence="2">The sequence shown here is derived from an EMBL/GenBank/DDBJ whole genome shotgun (WGS) entry which is preliminary data.</text>
</comment>
<dbReference type="EMBL" id="WWCX01000014">
    <property type="protein sequence ID" value="MYM94460.1"/>
    <property type="molecule type" value="Genomic_DNA"/>
</dbReference>
<evidence type="ECO:0000313" key="2">
    <source>
        <dbReference type="EMBL" id="MYM94460.1"/>
    </source>
</evidence>
<dbReference type="RefSeq" id="WP_161083632.1">
    <property type="nucleotide sequence ID" value="NZ_WWCX01000014.1"/>
</dbReference>
<keyword evidence="1" id="KW-0472">Membrane</keyword>
<accession>A0A845GLX5</accession>
<reference evidence="2" key="1">
    <citation type="submission" date="2019-12" db="EMBL/GenBank/DDBJ databases">
        <title>Novel species isolated from a subtropical stream in China.</title>
        <authorList>
            <person name="Lu H."/>
        </authorList>
    </citation>
    <scope>NUCLEOTIDE SEQUENCE [LARGE SCALE GENOMIC DNA]</scope>
    <source>
        <strain evidence="2">FT81W</strain>
    </source>
</reference>
<feature type="transmembrane region" description="Helical" evidence="1">
    <location>
        <begin position="28"/>
        <end position="44"/>
    </location>
</feature>
<gene>
    <name evidence="2" type="ORF">GTP90_11380</name>
</gene>
<keyword evidence="1" id="KW-1133">Transmembrane helix</keyword>
<organism evidence="2 3">
    <name type="scientific">Duganella vulcania</name>
    <dbReference type="NCBI Taxonomy" id="2692166"/>
    <lineage>
        <taxon>Bacteria</taxon>
        <taxon>Pseudomonadati</taxon>
        <taxon>Pseudomonadota</taxon>
        <taxon>Betaproteobacteria</taxon>
        <taxon>Burkholderiales</taxon>
        <taxon>Oxalobacteraceae</taxon>
        <taxon>Telluria group</taxon>
        <taxon>Duganella</taxon>
    </lineage>
</organism>
<evidence type="ECO:0000256" key="1">
    <source>
        <dbReference type="SAM" id="Phobius"/>
    </source>
</evidence>